<feature type="region of interest" description="Disordered" evidence="2">
    <location>
        <begin position="1016"/>
        <end position="1039"/>
    </location>
</feature>
<feature type="compositionally biased region" description="Polar residues" evidence="2">
    <location>
        <begin position="401"/>
        <end position="417"/>
    </location>
</feature>
<dbReference type="InterPro" id="IPR039895">
    <property type="entry name" value="COBL-like"/>
</dbReference>
<reference evidence="3" key="1">
    <citation type="submission" date="2019-08" db="EMBL/GenBank/DDBJ databases">
        <title>The improved chromosome-level genome for the pearl oyster Pinctada fucata martensii using PacBio sequencing and Hi-C.</title>
        <authorList>
            <person name="Zheng Z."/>
        </authorList>
    </citation>
    <scope>NUCLEOTIDE SEQUENCE</scope>
    <source>
        <strain evidence="3">ZZ-2019</strain>
        <tissue evidence="3">Adductor muscle</tissue>
    </source>
</reference>
<evidence type="ECO:0000256" key="1">
    <source>
        <dbReference type="SAM" id="Coils"/>
    </source>
</evidence>
<gene>
    <name evidence="3" type="ORF">FSP39_009852</name>
</gene>
<proteinExistence type="predicted"/>
<feature type="region of interest" description="Disordered" evidence="2">
    <location>
        <begin position="1265"/>
        <end position="1313"/>
    </location>
</feature>
<evidence type="ECO:0008006" key="5">
    <source>
        <dbReference type="Google" id="ProtNLM"/>
    </source>
</evidence>
<name>A0AA89C197_PINIB</name>
<dbReference type="EMBL" id="VSWD01000005">
    <property type="protein sequence ID" value="KAK3102241.1"/>
    <property type="molecule type" value="Genomic_DNA"/>
</dbReference>
<organism evidence="3 4">
    <name type="scientific">Pinctada imbricata</name>
    <name type="common">Atlantic pearl-oyster</name>
    <name type="synonym">Pinctada martensii</name>
    <dbReference type="NCBI Taxonomy" id="66713"/>
    <lineage>
        <taxon>Eukaryota</taxon>
        <taxon>Metazoa</taxon>
        <taxon>Spiralia</taxon>
        <taxon>Lophotrochozoa</taxon>
        <taxon>Mollusca</taxon>
        <taxon>Bivalvia</taxon>
        <taxon>Autobranchia</taxon>
        <taxon>Pteriomorphia</taxon>
        <taxon>Pterioida</taxon>
        <taxon>Pterioidea</taxon>
        <taxon>Pteriidae</taxon>
        <taxon>Pinctada</taxon>
    </lineage>
</organism>
<feature type="region of interest" description="Disordered" evidence="2">
    <location>
        <begin position="479"/>
        <end position="500"/>
    </location>
</feature>
<feature type="compositionally biased region" description="Basic and acidic residues" evidence="2">
    <location>
        <begin position="917"/>
        <end position="926"/>
    </location>
</feature>
<feature type="region of interest" description="Disordered" evidence="2">
    <location>
        <begin position="292"/>
        <end position="314"/>
    </location>
</feature>
<feature type="compositionally biased region" description="Basic and acidic residues" evidence="2">
    <location>
        <begin position="1024"/>
        <end position="1039"/>
    </location>
</feature>
<feature type="compositionally biased region" description="Polar residues" evidence="2">
    <location>
        <begin position="377"/>
        <end position="391"/>
    </location>
</feature>
<keyword evidence="4" id="KW-1185">Reference proteome</keyword>
<feature type="region of interest" description="Disordered" evidence="2">
    <location>
        <begin position="31"/>
        <end position="69"/>
    </location>
</feature>
<feature type="compositionally biased region" description="Basic and acidic residues" evidence="2">
    <location>
        <begin position="611"/>
        <end position="624"/>
    </location>
</feature>
<feature type="compositionally biased region" description="Basic and acidic residues" evidence="2">
    <location>
        <begin position="353"/>
        <end position="365"/>
    </location>
</feature>
<evidence type="ECO:0000313" key="3">
    <source>
        <dbReference type="EMBL" id="KAK3102241.1"/>
    </source>
</evidence>
<feature type="compositionally biased region" description="Basic and acidic residues" evidence="2">
    <location>
        <begin position="568"/>
        <end position="581"/>
    </location>
</feature>
<dbReference type="PANTHER" id="PTHR21557:SF2">
    <property type="entry name" value="CORDON-BLEU PROTEIN-LIKE 1"/>
    <property type="match status" value="1"/>
</dbReference>
<evidence type="ECO:0000313" key="4">
    <source>
        <dbReference type="Proteomes" id="UP001186944"/>
    </source>
</evidence>
<feature type="compositionally biased region" description="Basic and acidic residues" evidence="2">
    <location>
        <begin position="1304"/>
        <end position="1313"/>
    </location>
</feature>
<feature type="region of interest" description="Disordered" evidence="2">
    <location>
        <begin position="336"/>
        <end position="442"/>
    </location>
</feature>
<feature type="compositionally biased region" description="Polar residues" evidence="2">
    <location>
        <begin position="935"/>
        <end position="951"/>
    </location>
</feature>
<sequence length="1347" mass="150102">MTTSEADSFDTWSNESYEEFENDVFLDFSCRGNEQELSDQGNESEKSRAMSLSKKGVITPPPTAKKHSFDDVIKTNGSGPCPLPYPSEPPDDENMNEIAEVKVDVHVILADGTTSDMSVNSNIPLMDLLVHIAASNKINPASYSLSVFNEETGKFQDFKANQKIGTLCVKREDHSLKPVTVQLNPKRSETRKSTGNLKSATPFEMTKRFTVNLPHSQKKLFRIPPSTTLESLQHQLCQERHFDPARYMFQLPGNPQKELNLQSTVGELNTNEINYISTVTLDGAKSMPDLSIGRSQSMRTEPPPQPLYMPTAGETKRKKGFFSFLKKDNKKGFNVQSAQGSISHDPPSSNQTRESEPAVRRKAETTARPQTMYAGSVNDQQPRAQNMYTASSERDVRRGSDSNQTKQVLSAPSLQTVKENHTQKYVKKKRAPPPPKQKASTKTVEVEINNVDLPHSSTMPLRAESRVTESITVNTNTQLAQKMHSRNSSDSSGYHELTLSGAESPDTAKIDEHFESVNFRPDTDSGVIDNRDRINGDSGIRDMSPARRKSRPSLATMETGSSQTLPLDKGKHKEVRSRSLDRPIGMKKKKAPPPPGPPPKVPEKSSNSASMERKSVTENLKKSIPEFNAENPAATSSPRPNSGRKEEAMAIDDVLNDLDDHLDDDNSRLSPGGAVMQMVDNEDITIENVEADLDKPRSLRPCSFVAPPPPDEPPPDDSEPVSYDDIIGARVDTVDKGTETSDDSASYEPGSLRSSPIHSRAESRTSVSSVNTIEDINMGFELAIAAGEQSMDLIESDNDEQEEDSGYKNEMAQFVERMSKEIKVNDQVDGPKTDGQSVWQKKKEEEEERQKEEIEKKKEDEKVVVEELVLDSLPASSTESSPRENQEETTHGDQEVSEITYDFKVETVPPQFLESDNSDRLEKTESGVDSEEFSETITENIQPFSSSTPASVSKMPIGDRVKDSELVSKDFLIGEVSYQATPVVIEEKVVEKPKPVKKEKESFVLTLDDLQNVDFSGPKKPKFQAKEKPKDLKISETKPKRENVTSPVLVLDELKSKFKSNENDDNVLVTPLRSTETKVKDRCSELSFTPNSEGEAEHMLEEKSISMMALPVMRASSARRLGDDFEKVKKKEMEKVSSEPEKVVLQDVSKKSEEANLETEKESAEVPDALVAQYEQMQKQMVVWQQQLEQNQSMLVTQNTNLDDSLQQQLNMQIQMQKQMIAQMQQSMEALKLQVQPKGAPVSDSMETQKDQEKDIIIETVAQPVQTSIPPPPPPVPQMNGSVPKDNPDSPRGKTTKQKSKPSRKFEPKLDPREELMIAIRNFGGRGALHKVTVKQTHWASGPPKTS</sequence>
<feature type="region of interest" description="Disordered" evidence="2">
    <location>
        <begin position="819"/>
        <end position="956"/>
    </location>
</feature>
<feature type="compositionally biased region" description="Basic and acidic residues" evidence="2">
    <location>
        <begin position="819"/>
        <end position="832"/>
    </location>
</feature>
<feature type="region of interest" description="Disordered" evidence="2">
    <location>
        <begin position="516"/>
        <end position="674"/>
    </location>
</feature>
<protein>
    <recommendedName>
        <fullName evidence="5">WH2 domain-containing protein</fullName>
    </recommendedName>
</protein>
<evidence type="ECO:0000256" key="2">
    <source>
        <dbReference type="SAM" id="MobiDB-lite"/>
    </source>
</evidence>
<dbReference type="PANTHER" id="PTHR21557">
    <property type="entry name" value="CORDON-BLEU"/>
    <property type="match status" value="1"/>
</dbReference>
<dbReference type="GO" id="GO:0003785">
    <property type="term" value="F:actin monomer binding"/>
    <property type="evidence" value="ECO:0007669"/>
    <property type="project" value="InterPro"/>
</dbReference>
<feature type="compositionally biased region" description="Polar residues" evidence="2">
    <location>
        <begin position="479"/>
        <end position="492"/>
    </location>
</feature>
<feature type="compositionally biased region" description="Acidic residues" evidence="2">
    <location>
        <begin position="654"/>
        <end position="663"/>
    </location>
</feature>
<dbReference type="Gene3D" id="3.10.20.90">
    <property type="entry name" value="Phosphatidylinositol 3-kinase Catalytic Subunit, Chain A, domain 1"/>
    <property type="match status" value="1"/>
</dbReference>
<comment type="caution">
    <text evidence="3">The sequence shown here is derived from an EMBL/GenBank/DDBJ whole genome shotgun (WGS) entry which is preliminary data.</text>
</comment>
<feature type="compositionally biased region" description="Polar residues" evidence="2">
    <location>
        <begin position="556"/>
        <end position="565"/>
    </location>
</feature>
<feature type="coiled-coil region" evidence="1">
    <location>
        <begin position="1174"/>
        <end position="1234"/>
    </location>
</feature>
<feature type="compositionally biased region" description="Basic and acidic residues" evidence="2">
    <location>
        <begin position="881"/>
        <end position="894"/>
    </location>
</feature>
<feature type="compositionally biased region" description="Basic residues" evidence="2">
    <location>
        <begin position="1294"/>
        <end position="1303"/>
    </location>
</feature>
<feature type="region of interest" description="Disordered" evidence="2">
    <location>
        <begin position="688"/>
        <end position="772"/>
    </location>
</feature>
<accession>A0AA89C197</accession>
<dbReference type="Proteomes" id="UP001186944">
    <property type="component" value="Unassembled WGS sequence"/>
</dbReference>
<keyword evidence="1" id="KW-0175">Coiled coil</keyword>
<feature type="compositionally biased region" description="Basic and acidic residues" evidence="2">
    <location>
        <begin position="841"/>
        <end position="865"/>
    </location>
</feature>
<feature type="compositionally biased region" description="Polar residues" evidence="2">
    <location>
        <begin position="336"/>
        <end position="352"/>
    </location>
</feature>